<dbReference type="InParanoid" id="A0A165HGN4"/>
<name>A0A165HGN4_EXIGL</name>
<dbReference type="GO" id="GO:0030132">
    <property type="term" value="C:clathrin coat of coated pit"/>
    <property type="evidence" value="ECO:0007669"/>
    <property type="project" value="InterPro"/>
</dbReference>
<dbReference type="GO" id="GO:0006895">
    <property type="term" value="P:Golgi to endosome transport"/>
    <property type="evidence" value="ECO:0007669"/>
    <property type="project" value="TreeGrafter"/>
</dbReference>
<dbReference type="Proteomes" id="UP000077266">
    <property type="component" value="Unassembled WGS sequence"/>
</dbReference>
<proteinExistence type="predicted"/>
<dbReference type="PANTHER" id="PTHR10292:SF1">
    <property type="entry name" value="CLATHRIN HEAVY CHAIN"/>
    <property type="match status" value="1"/>
</dbReference>
<dbReference type="InterPro" id="IPR027417">
    <property type="entry name" value="P-loop_NTPase"/>
</dbReference>
<accession>A0A165HGN4</accession>
<dbReference type="SUPFAM" id="SSF50989">
    <property type="entry name" value="Clathrin heavy-chain terminal domain"/>
    <property type="match status" value="1"/>
</dbReference>
<evidence type="ECO:0000256" key="1">
    <source>
        <dbReference type="SAM" id="MobiDB-lite"/>
    </source>
</evidence>
<reference evidence="3 4" key="1">
    <citation type="journal article" date="2016" name="Mol. Biol. Evol.">
        <title>Comparative Genomics of Early-Diverging Mushroom-Forming Fungi Provides Insights into the Origins of Lignocellulose Decay Capabilities.</title>
        <authorList>
            <person name="Nagy L.G."/>
            <person name="Riley R."/>
            <person name="Tritt A."/>
            <person name="Adam C."/>
            <person name="Daum C."/>
            <person name="Floudas D."/>
            <person name="Sun H."/>
            <person name="Yadav J.S."/>
            <person name="Pangilinan J."/>
            <person name="Larsson K.H."/>
            <person name="Matsuura K."/>
            <person name="Barry K."/>
            <person name="Labutti K."/>
            <person name="Kuo R."/>
            <person name="Ohm R.A."/>
            <person name="Bhattacharya S.S."/>
            <person name="Shirouzu T."/>
            <person name="Yoshinaga Y."/>
            <person name="Martin F.M."/>
            <person name="Grigoriev I.V."/>
            <person name="Hibbett D.S."/>
        </authorList>
    </citation>
    <scope>NUCLEOTIDE SEQUENCE [LARGE SCALE GENOMIC DNA]</scope>
    <source>
        <strain evidence="3 4">HHB12029</strain>
    </source>
</reference>
<evidence type="ECO:0000313" key="4">
    <source>
        <dbReference type="Proteomes" id="UP000077266"/>
    </source>
</evidence>
<dbReference type="Gene3D" id="3.40.50.300">
    <property type="entry name" value="P-loop containing nucleotide triphosphate hydrolases"/>
    <property type="match status" value="1"/>
</dbReference>
<protein>
    <recommendedName>
        <fullName evidence="2">ABC transporter domain-containing protein</fullName>
    </recommendedName>
</protein>
<dbReference type="GO" id="GO:0071439">
    <property type="term" value="C:clathrin complex"/>
    <property type="evidence" value="ECO:0007669"/>
    <property type="project" value="TreeGrafter"/>
</dbReference>
<feature type="region of interest" description="Disordered" evidence="1">
    <location>
        <begin position="100"/>
        <end position="153"/>
    </location>
</feature>
<dbReference type="GO" id="GO:0006886">
    <property type="term" value="P:intracellular protein transport"/>
    <property type="evidence" value="ECO:0007669"/>
    <property type="project" value="InterPro"/>
</dbReference>
<evidence type="ECO:0000259" key="2">
    <source>
        <dbReference type="PROSITE" id="PS50893"/>
    </source>
</evidence>
<dbReference type="GO" id="GO:0006898">
    <property type="term" value="P:receptor-mediated endocytosis"/>
    <property type="evidence" value="ECO:0007669"/>
    <property type="project" value="TreeGrafter"/>
</dbReference>
<gene>
    <name evidence="3" type="ORF">EXIGLDRAFT_769442</name>
</gene>
<dbReference type="InterPro" id="IPR016025">
    <property type="entry name" value="Clathrin_H-chain_N"/>
</dbReference>
<dbReference type="AlphaFoldDB" id="A0A165HGN4"/>
<dbReference type="EMBL" id="KV426017">
    <property type="protein sequence ID" value="KZV91942.1"/>
    <property type="molecule type" value="Genomic_DNA"/>
</dbReference>
<dbReference type="GO" id="GO:0030479">
    <property type="term" value="C:actin cortical patch"/>
    <property type="evidence" value="ECO:0007669"/>
    <property type="project" value="TreeGrafter"/>
</dbReference>
<dbReference type="GO" id="GO:0005198">
    <property type="term" value="F:structural molecule activity"/>
    <property type="evidence" value="ECO:0007669"/>
    <property type="project" value="InterPro"/>
</dbReference>
<evidence type="ECO:0000313" key="3">
    <source>
        <dbReference type="EMBL" id="KZV91942.1"/>
    </source>
</evidence>
<dbReference type="InterPro" id="IPR003439">
    <property type="entry name" value="ABC_transporter-like_ATP-bd"/>
</dbReference>
<feature type="region of interest" description="Disordered" evidence="1">
    <location>
        <begin position="614"/>
        <end position="652"/>
    </location>
</feature>
<dbReference type="PROSITE" id="PS50893">
    <property type="entry name" value="ABC_TRANSPORTER_2"/>
    <property type="match status" value="1"/>
</dbReference>
<feature type="compositionally biased region" description="Low complexity" evidence="1">
    <location>
        <begin position="104"/>
        <end position="120"/>
    </location>
</feature>
<dbReference type="GO" id="GO:0005524">
    <property type="term" value="F:ATP binding"/>
    <property type="evidence" value="ECO:0007669"/>
    <property type="project" value="InterPro"/>
</dbReference>
<dbReference type="SUPFAM" id="SSF53067">
    <property type="entry name" value="Actin-like ATPase domain"/>
    <property type="match status" value="1"/>
</dbReference>
<organism evidence="3 4">
    <name type="scientific">Exidia glandulosa HHB12029</name>
    <dbReference type="NCBI Taxonomy" id="1314781"/>
    <lineage>
        <taxon>Eukaryota</taxon>
        <taxon>Fungi</taxon>
        <taxon>Dikarya</taxon>
        <taxon>Basidiomycota</taxon>
        <taxon>Agaricomycotina</taxon>
        <taxon>Agaricomycetes</taxon>
        <taxon>Auriculariales</taxon>
        <taxon>Exidiaceae</taxon>
        <taxon>Exidia</taxon>
    </lineage>
</organism>
<feature type="compositionally biased region" description="Polar residues" evidence="1">
    <location>
        <begin position="129"/>
        <end position="141"/>
    </location>
</feature>
<sequence>MSRARAGGCAGSCTSTLGGQFGNCYRRTLHTSTTAPFVDERSSSSLPCAVEYTSRRNFPCWVLPFTEDERLAGDTAKNAYHIIFDSAVFHEERLIDRKTNAPWRSTASRSTSRSRSPTRPQLLIPKSKACQSTPEEISARSTKPFLQEGPLTSNDTERQAIKDAGTISDFNVLHIITSPPSPPPSRTVSTRIAAISRSSAAILVVLAHLGEDFDNRVIARFVKLYRTKTRTDILSDLPSTEQLERDVQKTKRTAKLEMRVVQERQPCTLCPDLKTLTEGGLALVGERGITLSGEQRAHIALACAVYARADLYMLYDVLVAVDSHMARHVFDNVIGPRGLLGDKVRVLVTNTVAFARQFDKLLFMRWGIVLERASSAQAMLKQESELLKLTWLPRSLFVVSLPSVAYVYHIVISGHLTRCQTSGGRVALADLLLSIFTANIERVVGRNHECYILSISINRWLAIRLELPGAAIILTSSINATTFNWPRHRDCGFLLVHRRPDPPLQKICDRHANFTGSQIVEYRATTDEKRLVLVGFPLYVVEIGHAEGSPMFQEKAVNVFFPEATNDFPVAMQVSQQRSAIYLFTFIHRYDLETGACIYMNRHSEASNGIIGVNKQGSGVRRRPDNDPVYAGRPRQRRARLEARQPREPPGTAKIAANSPRGTLRAAATIEAVKQAPVVVGELSPILQYSDILLDKGELNKLESIELAHPGLQQGSKQLLEKWLEENKLDCNEEPGDIVRLHDMALPLSVYLQANAPNKVVA</sequence>
<dbReference type="Gene3D" id="2.130.10.110">
    <property type="entry name" value="Clathrin heavy-chain terminal domain"/>
    <property type="match status" value="1"/>
</dbReference>
<dbReference type="SUPFAM" id="SSF52540">
    <property type="entry name" value="P-loop containing nucleoside triphosphate hydrolases"/>
    <property type="match status" value="1"/>
</dbReference>
<dbReference type="SUPFAM" id="SSF48371">
    <property type="entry name" value="ARM repeat"/>
    <property type="match status" value="1"/>
</dbReference>
<dbReference type="Pfam" id="PF13838">
    <property type="entry name" value="Clathrin_H_link"/>
    <property type="match status" value="1"/>
</dbReference>
<feature type="domain" description="ABC transporter" evidence="2">
    <location>
        <begin position="146"/>
        <end position="391"/>
    </location>
</feature>
<dbReference type="InterPro" id="IPR016024">
    <property type="entry name" value="ARM-type_fold"/>
</dbReference>
<dbReference type="PANTHER" id="PTHR10292">
    <property type="entry name" value="CLATHRIN HEAVY CHAIN RELATED"/>
    <property type="match status" value="1"/>
</dbReference>
<dbReference type="STRING" id="1314781.A0A165HGN4"/>
<dbReference type="GO" id="GO:0030130">
    <property type="term" value="C:clathrin coat of trans-Golgi network vesicle"/>
    <property type="evidence" value="ECO:0007669"/>
    <property type="project" value="InterPro"/>
</dbReference>
<dbReference type="GO" id="GO:0032051">
    <property type="term" value="F:clathrin light chain binding"/>
    <property type="evidence" value="ECO:0007669"/>
    <property type="project" value="TreeGrafter"/>
</dbReference>
<dbReference type="OrthoDB" id="2113814at2759"/>
<dbReference type="GO" id="GO:0016887">
    <property type="term" value="F:ATP hydrolysis activity"/>
    <property type="evidence" value="ECO:0007669"/>
    <property type="project" value="InterPro"/>
</dbReference>
<dbReference type="GO" id="GO:0005829">
    <property type="term" value="C:cytosol"/>
    <property type="evidence" value="ECO:0007669"/>
    <property type="project" value="GOC"/>
</dbReference>
<dbReference type="Gene3D" id="3.30.420.40">
    <property type="match status" value="1"/>
</dbReference>
<dbReference type="Gene3D" id="1.25.40.30">
    <property type="match status" value="1"/>
</dbReference>
<keyword evidence="4" id="KW-1185">Reference proteome</keyword>
<dbReference type="InterPro" id="IPR012331">
    <property type="entry name" value="Clathrin_H-chain_linker"/>
</dbReference>
<dbReference type="InterPro" id="IPR043129">
    <property type="entry name" value="ATPase_NBD"/>
</dbReference>